<keyword evidence="2" id="KW-1185">Reference proteome</keyword>
<accession>R2SNS3</accession>
<dbReference type="AlphaFoldDB" id="R2SNS3"/>
<name>R2SNS3_9ENTE</name>
<dbReference type="Proteomes" id="UP000013782">
    <property type="component" value="Unassembled WGS sequence"/>
</dbReference>
<dbReference type="EMBL" id="AJAQ01000015">
    <property type="protein sequence ID" value="EOH94476.1"/>
    <property type="molecule type" value="Genomic_DNA"/>
</dbReference>
<proteinExistence type="predicted"/>
<evidence type="ECO:0000313" key="2">
    <source>
        <dbReference type="Proteomes" id="UP000013782"/>
    </source>
</evidence>
<comment type="caution">
    <text evidence="1">The sequence shown here is derived from an EMBL/GenBank/DDBJ whole genome shotgun (WGS) entry which is preliminary data.</text>
</comment>
<reference evidence="1 2" key="1">
    <citation type="submission" date="2013-02" db="EMBL/GenBank/DDBJ databases">
        <title>The Genome Sequence of Enterococcus pallens BAA-351.</title>
        <authorList>
            <consortium name="The Broad Institute Genome Sequencing Platform"/>
            <consortium name="The Broad Institute Genome Sequencing Center for Infectious Disease"/>
            <person name="Earl A.M."/>
            <person name="Gilmore M.S."/>
            <person name="Lebreton F."/>
            <person name="Walker B."/>
            <person name="Young S.K."/>
            <person name="Zeng Q."/>
            <person name="Gargeya S."/>
            <person name="Fitzgerald M."/>
            <person name="Haas B."/>
            <person name="Abouelleil A."/>
            <person name="Alvarado L."/>
            <person name="Arachchi H.M."/>
            <person name="Berlin A.M."/>
            <person name="Chapman S.B."/>
            <person name="Dewar J."/>
            <person name="Goldberg J."/>
            <person name="Griggs A."/>
            <person name="Gujja S."/>
            <person name="Hansen M."/>
            <person name="Howarth C."/>
            <person name="Imamovic A."/>
            <person name="Larimer J."/>
            <person name="McCowan C."/>
            <person name="Murphy C."/>
            <person name="Neiman D."/>
            <person name="Pearson M."/>
            <person name="Priest M."/>
            <person name="Roberts A."/>
            <person name="Saif S."/>
            <person name="Shea T."/>
            <person name="Sisk P."/>
            <person name="Sykes S."/>
            <person name="Wortman J."/>
            <person name="Nusbaum C."/>
            <person name="Birren B."/>
        </authorList>
    </citation>
    <scope>NUCLEOTIDE SEQUENCE [LARGE SCALE GENOMIC DNA]</scope>
    <source>
        <strain evidence="1 2">ATCC BAA-351</strain>
    </source>
</reference>
<sequence>MIEIDDVHNSYYIYNDYFCKHVFEWFKKIESEMN</sequence>
<dbReference type="PATRIC" id="fig|1158607.3.peg.2184"/>
<protein>
    <submittedName>
        <fullName evidence="1">Uncharacterized protein</fullName>
    </submittedName>
</protein>
<evidence type="ECO:0000313" key="1">
    <source>
        <dbReference type="EMBL" id="EOH94476.1"/>
    </source>
</evidence>
<gene>
    <name evidence="1" type="ORF">UAU_02211</name>
</gene>
<organism evidence="1 2">
    <name type="scientific">Enterococcus pallens ATCC BAA-351</name>
    <dbReference type="NCBI Taxonomy" id="1158607"/>
    <lineage>
        <taxon>Bacteria</taxon>
        <taxon>Bacillati</taxon>
        <taxon>Bacillota</taxon>
        <taxon>Bacilli</taxon>
        <taxon>Lactobacillales</taxon>
        <taxon>Enterococcaceae</taxon>
        <taxon>Enterococcus</taxon>
    </lineage>
</organism>
<dbReference type="HOGENOM" id="CLU_3373645_0_0_9"/>